<dbReference type="PIRSF" id="PIRSF019574">
    <property type="entry name" value="Periplasmic_polyamine_BP"/>
    <property type="match status" value="1"/>
</dbReference>
<dbReference type="Proteomes" id="UP000254329">
    <property type="component" value="Unassembled WGS sequence"/>
</dbReference>
<reference evidence="8 9" key="1">
    <citation type="submission" date="2018-06" db="EMBL/GenBank/DDBJ databases">
        <authorList>
            <consortium name="Pathogen Informatics"/>
            <person name="Doyle S."/>
        </authorList>
    </citation>
    <scope>NUCLEOTIDE SEQUENCE [LARGE SCALE GENOMIC DNA]</scope>
    <source>
        <strain evidence="8 9">NCTC1659</strain>
    </source>
</reference>
<dbReference type="InterPro" id="IPR006059">
    <property type="entry name" value="SBP"/>
</dbReference>
<evidence type="ECO:0000313" key="9">
    <source>
        <dbReference type="Proteomes" id="UP000254329"/>
    </source>
</evidence>
<feature type="chain" id="PRO_5030036298" description="Putrescine-binding periplasmic protein" evidence="7">
    <location>
        <begin position="24"/>
        <end position="348"/>
    </location>
</feature>
<dbReference type="STRING" id="733.B0186_01965"/>
<evidence type="ECO:0000256" key="6">
    <source>
        <dbReference type="PIRSR" id="PIRSR019574-1"/>
    </source>
</evidence>
<sequence length="348" mass="38989">MKKLTKIALANLVLLAASQAANANDTTVYLYTWSEYVPEGLLENFTKETGIKVISSSLESNETMYAKLKTLGSNSGYDVIAPTSYFVSKMAREGMLKELEHSKLPVIKELDPDMMDRPFDKGNKYSLPQLFGATGIGYNTDTQDPNKLQSWADLWKPEFANKLQVFDDPRELFSIALLKMGQDPNTQEPKVLEQAYQELLKLRPNILAFNSDNPAGAFVTGEIDVGLLWNGSVRVAKNEGVPVDIIYPKEGTVFWIDNLAIPKTAKNVEAAYKLINYLLSADVSEKLTLAIGYPTSNIKARERLPKELTEDPAIFIPKEVLEKGQWQVDVGDAVELYEAYYQKLKNMQ</sequence>
<evidence type="ECO:0000256" key="1">
    <source>
        <dbReference type="ARBA" id="ARBA00004418"/>
    </source>
</evidence>
<comment type="similarity">
    <text evidence="5">Belongs to the bacterial solute-binding protein PotD/PotF family.</text>
</comment>
<name>A0A1V4B3D1_9PAST</name>
<dbReference type="GO" id="GO:0042597">
    <property type="term" value="C:periplasmic space"/>
    <property type="evidence" value="ECO:0007669"/>
    <property type="project" value="UniProtKB-SubCell"/>
</dbReference>
<dbReference type="SUPFAM" id="SSF53850">
    <property type="entry name" value="Periplasmic binding protein-like II"/>
    <property type="match status" value="1"/>
</dbReference>
<proteinExistence type="inferred from homology"/>
<feature type="binding site" evidence="6">
    <location>
        <position position="85"/>
    </location>
    <ligand>
        <name>spermidine</name>
        <dbReference type="ChEBI" id="CHEBI:57834"/>
    </ligand>
</feature>
<evidence type="ECO:0000256" key="5">
    <source>
        <dbReference type="PIRNR" id="PIRNR019574"/>
    </source>
</evidence>
<comment type="subcellular location">
    <subcellularLocation>
        <location evidence="1 5">Periplasm</location>
    </subcellularLocation>
</comment>
<evidence type="ECO:0000256" key="3">
    <source>
        <dbReference type="ARBA" id="ARBA00022729"/>
    </source>
</evidence>
<comment type="function">
    <text evidence="5">Required for the activity of the bacterial periplasmic transport system of putrescine.</text>
</comment>
<dbReference type="Gene3D" id="3.40.190.10">
    <property type="entry name" value="Periplasmic binding protein-like II"/>
    <property type="match status" value="2"/>
</dbReference>
<feature type="signal peptide" evidence="7">
    <location>
        <begin position="1"/>
        <end position="23"/>
    </location>
</feature>
<protein>
    <recommendedName>
        <fullName evidence="5">Putrescine-binding periplasmic protein</fullName>
    </recommendedName>
</protein>
<feature type="binding site" evidence="6">
    <location>
        <position position="327"/>
    </location>
    <ligand>
        <name>spermidine</name>
        <dbReference type="ChEBI" id="CHEBI:57834"/>
    </ligand>
</feature>
<dbReference type="RefSeq" id="WP_078217715.1">
    <property type="nucleotide sequence ID" value="NZ_MUXZ01000005.1"/>
</dbReference>
<accession>A0A1V4B3D1</accession>
<dbReference type="EMBL" id="UGHF01000001">
    <property type="protein sequence ID" value="STO60735.1"/>
    <property type="molecule type" value="Genomic_DNA"/>
</dbReference>
<feature type="binding site" evidence="6">
    <location>
        <begin position="168"/>
        <end position="171"/>
    </location>
    <ligand>
        <name>spermidine</name>
        <dbReference type="ChEBI" id="CHEBI:57834"/>
    </ligand>
</feature>
<keyword evidence="9" id="KW-1185">Reference proteome</keyword>
<dbReference type="PANTHER" id="PTHR30222">
    <property type="entry name" value="SPERMIDINE/PUTRESCINE-BINDING PERIPLASMIC PROTEIN"/>
    <property type="match status" value="1"/>
</dbReference>
<keyword evidence="2 5" id="KW-0813">Transport</keyword>
<gene>
    <name evidence="8" type="primary">potD_2</name>
    <name evidence="8" type="ORF">NCTC1659_02035</name>
</gene>
<dbReference type="AlphaFoldDB" id="A0A1V4B3D1"/>
<evidence type="ECO:0000256" key="4">
    <source>
        <dbReference type="ARBA" id="ARBA00022764"/>
    </source>
</evidence>
<dbReference type="GO" id="GO:0019808">
    <property type="term" value="F:polyamine binding"/>
    <property type="evidence" value="ECO:0007669"/>
    <property type="project" value="InterPro"/>
</dbReference>
<dbReference type="InterPro" id="IPR001188">
    <property type="entry name" value="Sperm_putr-bd"/>
</dbReference>
<dbReference type="Pfam" id="PF13416">
    <property type="entry name" value="SBP_bac_8"/>
    <property type="match status" value="1"/>
</dbReference>
<evidence type="ECO:0000256" key="2">
    <source>
        <dbReference type="ARBA" id="ARBA00022448"/>
    </source>
</evidence>
<keyword evidence="3 7" id="KW-0732">Signal</keyword>
<keyword evidence="4 5" id="KW-0574">Periplasm</keyword>
<dbReference type="GO" id="GO:0015846">
    <property type="term" value="P:polyamine transport"/>
    <property type="evidence" value="ECO:0007669"/>
    <property type="project" value="InterPro"/>
</dbReference>
<evidence type="ECO:0000256" key="7">
    <source>
        <dbReference type="SAM" id="SignalP"/>
    </source>
</evidence>
<evidence type="ECO:0000313" key="8">
    <source>
        <dbReference type="EMBL" id="STO60735.1"/>
    </source>
</evidence>
<dbReference type="PANTHER" id="PTHR30222:SF17">
    <property type="entry name" value="SPERMIDINE_PUTRESCINE-BINDING PERIPLASMIC PROTEIN"/>
    <property type="match status" value="1"/>
</dbReference>
<organism evidence="8 9">
    <name type="scientific">Canicola haemoglobinophilus</name>
    <dbReference type="NCBI Taxonomy" id="733"/>
    <lineage>
        <taxon>Bacteria</taxon>
        <taxon>Pseudomonadati</taxon>
        <taxon>Pseudomonadota</taxon>
        <taxon>Gammaproteobacteria</taxon>
        <taxon>Pasteurellales</taxon>
        <taxon>Pasteurellaceae</taxon>
        <taxon>Canicola</taxon>
    </lineage>
</organism>
<feature type="binding site" evidence="6">
    <location>
        <position position="35"/>
    </location>
    <ligand>
        <name>spermidine</name>
        <dbReference type="ChEBI" id="CHEBI:57834"/>
    </ligand>
</feature>
<dbReference type="PRINTS" id="PR00909">
    <property type="entry name" value="SPERMDNBNDNG"/>
</dbReference>